<proteinExistence type="predicted"/>
<organism evidence="1 2">
    <name type="scientific">Lacticaseibacillus paracasei subsp. paracasei 8700:2</name>
    <dbReference type="NCBI Taxonomy" id="537973"/>
    <lineage>
        <taxon>Bacteria</taxon>
        <taxon>Bacillati</taxon>
        <taxon>Bacillota</taxon>
        <taxon>Bacilli</taxon>
        <taxon>Lactobacillales</taxon>
        <taxon>Lactobacillaceae</taxon>
        <taxon>Lacticaseibacillus</taxon>
    </lineage>
</organism>
<name>A0A806KUM4_LACPA</name>
<gene>
    <name evidence="1" type="ORF">LBPG_04244</name>
</gene>
<accession>A0A806KUM4</accession>
<reference evidence="1 2" key="1">
    <citation type="submission" date="2010-12" db="EMBL/GenBank/DDBJ databases">
        <title>The Genome Sequence of Lactobacillus paracasei subsp. paracasei strain 8700:2.</title>
        <authorList>
            <consortium name="The Broad Institute Genome Sequencing Platform"/>
            <person name="Ward D."/>
            <person name="Earl A."/>
            <person name="Feldgarden M."/>
            <person name="Young S.K."/>
            <person name="Gargeya S."/>
            <person name="Zeng Q."/>
            <person name="Alvarado L."/>
            <person name="Berlin A."/>
            <person name="Bochicchio J."/>
            <person name="Chapman S.B."/>
            <person name="Chen Z."/>
            <person name="Freedman E."/>
            <person name="Gellesch M."/>
            <person name="Goldberg J."/>
            <person name="Griggs A."/>
            <person name="Gujja S."/>
            <person name="Heilman E."/>
            <person name="Heiman D."/>
            <person name="Howarth C."/>
            <person name="Mehta T."/>
            <person name="Neiman D."/>
            <person name="Pearson M."/>
            <person name="Roberts A."/>
            <person name="Saif S."/>
            <person name="Shea T."/>
            <person name="Shenoy N."/>
            <person name="Sisk P."/>
            <person name="Stolte C."/>
            <person name="Sykes S."/>
            <person name="White J."/>
            <person name="Yandava C."/>
            <person name="Saulnier D."/>
            <person name="Haas B."/>
            <person name="Nusbaum C."/>
            <person name="Birren B."/>
        </authorList>
    </citation>
    <scope>NUCLEOTIDE SEQUENCE [LARGE SCALE GENOMIC DNA]</scope>
    <source>
        <strain evidence="1 2">8700:2</strain>
        <plasmid evidence="1 2">2</plasmid>
    </source>
</reference>
<sequence>MKGIKTMTKLDEFNEFDRGIILLHRKSVSEDTPQAILVKVKRIRNAIADEKAGKEDPIEKEFTLECYDEAIRKLSDLSVADYQLWLRQNRDLEGFEF</sequence>
<evidence type="ECO:0000313" key="1">
    <source>
        <dbReference type="EMBL" id="AGT63759.1"/>
    </source>
</evidence>
<dbReference type="AlphaFoldDB" id="A0A806KUM4"/>
<dbReference type="KEGG" id="lpi:LBPG_04244"/>
<geneLocation type="plasmid" evidence="1 2">
    <name>2</name>
</geneLocation>
<evidence type="ECO:0000313" key="2">
    <source>
        <dbReference type="Proteomes" id="UP000015927"/>
    </source>
</evidence>
<dbReference type="Proteomes" id="UP000015927">
    <property type="component" value="Plasmid 2"/>
</dbReference>
<protein>
    <submittedName>
        <fullName evidence="1">Uncharacterized protein</fullName>
    </submittedName>
</protein>
<keyword evidence="1" id="KW-0614">Plasmid</keyword>
<dbReference type="EMBL" id="CP002393">
    <property type="protein sequence ID" value="AGT63759.1"/>
    <property type="molecule type" value="Genomic_DNA"/>
</dbReference>